<name>A0A6S7F7S7_9BURK</name>
<evidence type="ECO:0000313" key="3">
    <source>
        <dbReference type="Proteomes" id="UP000494183"/>
    </source>
</evidence>
<organism evidence="2 3">
    <name type="scientific">Achromobacter insolitus</name>
    <dbReference type="NCBI Taxonomy" id="217204"/>
    <lineage>
        <taxon>Bacteria</taxon>
        <taxon>Pseudomonadati</taxon>
        <taxon>Pseudomonadota</taxon>
        <taxon>Betaproteobacteria</taxon>
        <taxon>Burkholderiales</taxon>
        <taxon>Alcaligenaceae</taxon>
        <taxon>Achromobacter</taxon>
    </lineage>
</organism>
<sequence length="203" mass="22916">MPAFYATTAGTTWCQPLCVLLFLGTALLFLCTGAAGICPCRALSPHLHGKRFCTRCGIVTLGECPKKEHSFTYFSHQCGAFCLSSSKYWDFWGALRPKMLPTPRSRRRFRQAFQCEAQRWTLHARIRAAPGPTARLRFIYTPLPNVYPVFIPCSVTCRCPDWSLRLPGAHPSPRRPVVRRERRSRGGKTWMPSISPSSPSWPG</sequence>
<feature type="compositionally biased region" description="Low complexity" evidence="1">
    <location>
        <begin position="192"/>
        <end position="203"/>
    </location>
</feature>
<protein>
    <submittedName>
        <fullName evidence="2">Uncharacterized protein</fullName>
    </submittedName>
</protein>
<gene>
    <name evidence="2" type="ORF">LMG6000_03686</name>
</gene>
<proteinExistence type="predicted"/>
<accession>A0A6S7F7S7</accession>
<dbReference type="AlphaFoldDB" id="A0A6S7F7S7"/>
<dbReference type="EMBL" id="CADILH010000006">
    <property type="protein sequence ID" value="CAB3934419.1"/>
    <property type="molecule type" value="Genomic_DNA"/>
</dbReference>
<reference evidence="2 3" key="1">
    <citation type="submission" date="2020-04" db="EMBL/GenBank/DDBJ databases">
        <authorList>
            <person name="De Canck E."/>
        </authorList>
    </citation>
    <scope>NUCLEOTIDE SEQUENCE [LARGE SCALE GENOMIC DNA]</scope>
    <source>
        <strain evidence="2 3">LMG 6000</strain>
    </source>
</reference>
<feature type="compositionally biased region" description="Basic residues" evidence="1">
    <location>
        <begin position="172"/>
        <end position="186"/>
    </location>
</feature>
<dbReference type="Proteomes" id="UP000494183">
    <property type="component" value="Unassembled WGS sequence"/>
</dbReference>
<evidence type="ECO:0000256" key="1">
    <source>
        <dbReference type="SAM" id="MobiDB-lite"/>
    </source>
</evidence>
<evidence type="ECO:0000313" key="2">
    <source>
        <dbReference type="EMBL" id="CAB3934419.1"/>
    </source>
</evidence>
<feature type="region of interest" description="Disordered" evidence="1">
    <location>
        <begin position="171"/>
        <end position="203"/>
    </location>
</feature>
<keyword evidence="3" id="KW-1185">Reference proteome</keyword>